<evidence type="ECO:0000313" key="1">
    <source>
        <dbReference type="EMBL" id="JAP10040.1"/>
    </source>
</evidence>
<dbReference type="EMBL" id="GEDG01033856">
    <property type="protein sequence ID" value="JAP10040.1"/>
    <property type="molecule type" value="Transcribed_RNA"/>
</dbReference>
<organism evidence="1">
    <name type="scientific">Solanum chacoense</name>
    <name type="common">Chaco potato</name>
    <dbReference type="NCBI Taxonomy" id="4108"/>
    <lineage>
        <taxon>Eukaryota</taxon>
        <taxon>Viridiplantae</taxon>
        <taxon>Streptophyta</taxon>
        <taxon>Embryophyta</taxon>
        <taxon>Tracheophyta</taxon>
        <taxon>Spermatophyta</taxon>
        <taxon>Magnoliopsida</taxon>
        <taxon>eudicotyledons</taxon>
        <taxon>Gunneridae</taxon>
        <taxon>Pentapetalae</taxon>
        <taxon>asterids</taxon>
        <taxon>lamiids</taxon>
        <taxon>Solanales</taxon>
        <taxon>Solanaceae</taxon>
        <taxon>Solanoideae</taxon>
        <taxon>Solaneae</taxon>
        <taxon>Solanum</taxon>
    </lineage>
</organism>
<dbReference type="AlphaFoldDB" id="A0A0V0GPV6"/>
<reference evidence="1" key="1">
    <citation type="submission" date="2015-12" db="EMBL/GenBank/DDBJ databases">
        <title>Gene expression during late stages of embryo sac development: a critical building block for successful pollen-pistil interactions.</title>
        <authorList>
            <person name="Liu Y."/>
            <person name="Joly V."/>
            <person name="Sabar M."/>
            <person name="Matton D.P."/>
        </authorList>
    </citation>
    <scope>NUCLEOTIDE SEQUENCE</scope>
</reference>
<protein>
    <submittedName>
        <fullName evidence="1">Putative ovule protein</fullName>
    </submittedName>
</protein>
<accession>A0A0V0GPV6</accession>
<name>A0A0V0GPV6_SOLCH</name>
<sequence length="62" mass="7288">MSNDICNYRGICNIHSIFSVQIKYRKHFQLPKLMRLTLATKERKISSPHGEMKQVDPLPFLN</sequence>
<proteinExistence type="predicted"/>